<feature type="transmembrane region" description="Helical" evidence="2">
    <location>
        <begin position="107"/>
        <end position="127"/>
    </location>
</feature>
<keyword evidence="2" id="KW-0472">Membrane</keyword>
<dbReference type="Proteomes" id="UP000242444">
    <property type="component" value="Unassembled WGS sequence"/>
</dbReference>
<evidence type="ECO:0000256" key="1">
    <source>
        <dbReference type="SAM" id="MobiDB-lite"/>
    </source>
</evidence>
<comment type="caution">
    <text evidence="3">The sequence shown here is derived from an EMBL/GenBank/DDBJ whole genome shotgun (WGS) entry which is preliminary data.</text>
</comment>
<dbReference type="OrthoDB" id="5186135at2"/>
<organism evidence="3 4">
    <name type="scientific">Amycolatopsis antarctica</name>
    <dbReference type="NCBI Taxonomy" id="1854586"/>
    <lineage>
        <taxon>Bacteria</taxon>
        <taxon>Bacillati</taxon>
        <taxon>Actinomycetota</taxon>
        <taxon>Actinomycetes</taxon>
        <taxon>Pseudonocardiales</taxon>
        <taxon>Pseudonocardiaceae</taxon>
        <taxon>Amycolatopsis</taxon>
    </lineage>
</organism>
<evidence type="ECO:0000313" key="3">
    <source>
        <dbReference type="EMBL" id="OZM70059.1"/>
    </source>
</evidence>
<gene>
    <name evidence="3" type="ORF">CFN78_27415</name>
</gene>
<protein>
    <recommendedName>
        <fullName evidence="5">DUF485 domain-containing protein</fullName>
    </recommendedName>
</protein>
<keyword evidence="2" id="KW-1133">Transmembrane helix</keyword>
<sequence>MGADEFHRKADGTREPDPTLGKNVVWRRDPATVEPVPRDPFEQLRDELDSSLREPEQHLKPRRQRVVLADPKQAVTTLRARVELEEQTTWGEVLIQDLARRQLRTGVTVAAVVLLVLGALPVAFFLSPTFAMTSVVGVPLAWLLLGVLPFPLLFVAGLLYNRRAERNERDFVDMIES</sequence>
<dbReference type="RefSeq" id="WP_094866101.1">
    <property type="nucleotide sequence ID" value="NZ_NKYE01000026.1"/>
</dbReference>
<dbReference type="EMBL" id="NKYE01000026">
    <property type="protein sequence ID" value="OZM70059.1"/>
    <property type="molecule type" value="Genomic_DNA"/>
</dbReference>
<evidence type="ECO:0000256" key="2">
    <source>
        <dbReference type="SAM" id="Phobius"/>
    </source>
</evidence>
<reference evidence="3 4" key="1">
    <citation type="submission" date="2017-07" db="EMBL/GenBank/DDBJ databases">
        <title>Amycolatopsis antarcticus sp. nov., isolated from the surface of an Antarcticus brown macroalga.</title>
        <authorList>
            <person name="Wang J."/>
            <person name="Leiva S."/>
            <person name="Huang J."/>
            <person name="Huang Y."/>
        </authorList>
    </citation>
    <scope>NUCLEOTIDE SEQUENCE [LARGE SCALE GENOMIC DNA]</scope>
    <source>
        <strain evidence="3 4">AU-G6</strain>
    </source>
</reference>
<feature type="compositionally biased region" description="Basic and acidic residues" evidence="1">
    <location>
        <begin position="1"/>
        <end position="17"/>
    </location>
</feature>
<dbReference type="InParanoid" id="A0A263CVS4"/>
<feature type="region of interest" description="Disordered" evidence="1">
    <location>
        <begin position="1"/>
        <end position="44"/>
    </location>
</feature>
<evidence type="ECO:0008006" key="5">
    <source>
        <dbReference type="Google" id="ProtNLM"/>
    </source>
</evidence>
<keyword evidence="2" id="KW-0812">Transmembrane</keyword>
<proteinExistence type="predicted"/>
<name>A0A263CVS4_9PSEU</name>
<accession>A0A263CVS4</accession>
<feature type="transmembrane region" description="Helical" evidence="2">
    <location>
        <begin position="139"/>
        <end position="160"/>
    </location>
</feature>
<evidence type="ECO:0000313" key="4">
    <source>
        <dbReference type="Proteomes" id="UP000242444"/>
    </source>
</evidence>
<keyword evidence="4" id="KW-1185">Reference proteome</keyword>
<dbReference type="AlphaFoldDB" id="A0A263CVS4"/>
<feature type="compositionally biased region" description="Basic and acidic residues" evidence="1">
    <location>
        <begin position="26"/>
        <end position="44"/>
    </location>
</feature>